<evidence type="ECO:0000256" key="1">
    <source>
        <dbReference type="SAM" id="MobiDB-lite"/>
    </source>
</evidence>
<dbReference type="EMBL" id="JBHSWB010000001">
    <property type="protein sequence ID" value="MFC6659396.1"/>
    <property type="molecule type" value="Genomic_DNA"/>
</dbReference>
<dbReference type="RefSeq" id="WP_380053971.1">
    <property type="nucleotide sequence ID" value="NZ_JBHSWB010000001.1"/>
</dbReference>
<proteinExistence type="predicted"/>
<dbReference type="Proteomes" id="UP001596317">
    <property type="component" value="Unassembled WGS sequence"/>
</dbReference>
<name>A0ABW1ZEZ4_9DEIO</name>
<keyword evidence="3" id="KW-1185">Reference proteome</keyword>
<protein>
    <submittedName>
        <fullName evidence="2">Uncharacterized protein</fullName>
    </submittedName>
</protein>
<gene>
    <name evidence="2" type="ORF">ACFP90_02665</name>
</gene>
<organism evidence="2 3">
    <name type="scientific">Deinococcus multiflagellatus</name>
    <dbReference type="NCBI Taxonomy" id="1656887"/>
    <lineage>
        <taxon>Bacteria</taxon>
        <taxon>Thermotogati</taxon>
        <taxon>Deinococcota</taxon>
        <taxon>Deinococci</taxon>
        <taxon>Deinococcales</taxon>
        <taxon>Deinococcaceae</taxon>
        <taxon>Deinococcus</taxon>
    </lineage>
</organism>
<feature type="region of interest" description="Disordered" evidence="1">
    <location>
        <begin position="238"/>
        <end position="278"/>
    </location>
</feature>
<evidence type="ECO:0000313" key="3">
    <source>
        <dbReference type="Proteomes" id="UP001596317"/>
    </source>
</evidence>
<accession>A0ABW1ZEZ4</accession>
<reference evidence="3" key="1">
    <citation type="journal article" date="2019" name="Int. J. Syst. Evol. Microbiol.">
        <title>The Global Catalogue of Microorganisms (GCM) 10K type strain sequencing project: providing services to taxonomists for standard genome sequencing and annotation.</title>
        <authorList>
            <consortium name="The Broad Institute Genomics Platform"/>
            <consortium name="The Broad Institute Genome Sequencing Center for Infectious Disease"/>
            <person name="Wu L."/>
            <person name="Ma J."/>
        </authorList>
    </citation>
    <scope>NUCLEOTIDE SEQUENCE [LARGE SCALE GENOMIC DNA]</scope>
    <source>
        <strain evidence="3">CCUG 63830</strain>
    </source>
</reference>
<sequence>MSGVQVPAQARIKELEEALESVLDEAWDGQTSYVVSGETLRSALDVLRYPILATPAPAAAAEDTEALVNEWRELLIQERVANKSWDSLTEEERRIPFSTAYSREQARISLERRVLNLPAERAKRERVAQAVAPLAQQQAPAAVAGAEAAGVDEYYYLCALTSFYDAVSKAFYNLNCEVNQPAVFVVVSPQQWSEEAAAGLLRAGEYVVKTFGPALPLSFQRVENKHWIGYEVTAFPAQPEPGQAAEGWSDGADARTRRGHHSPSRPQQAPGHHRPQAG</sequence>
<evidence type="ECO:0000313" key="2">
    <source>
        <dbReference type="EMBL" id="MFC6659396.1"/>
    </source>
</evidence>
<comment type="caution">
    <text evidence="2">The sequence shown here is derived from an EMBL/GenBank/DDBJ whole genome shotgun (WGS) entry which is preliminary data.</text>
</comment>